<keyword evidence="4 10" id="KW-0378">Hydrolase</keyword>
<keyword evidence="6 10" id="KW-0368">Histidine biosynthesis</keyword>
<keyword evidence="10" id="KW-0963">Cytoplasm</keyword>
<dbReference type="EC" id="3.5.1.2" evidence="10"/>
<keyword evidence="7 10" id="KW-0456">Lyase</keyword>
<dbReference type="Proteomes" id="UP001207930">
    <property type="component" value="Unassembled WGS sequence"/>
</dbReference>
<comment type="subcellular location">
    <subcellularLocation>
        <location evidence="10">Cytoplasm</location>
    </subcellularLocation>
</comment>
<comment type="catalytic activity">
    <reaction evidence="8 10">
        <text>5-[(5-phospho-1-deoxy-D-ribulos-1-ylimino)methylamino]-1-(5-phospho-beta-D-ribosyl)imidazole-4-carboxamide + L-glutamine = D-erythro-1-(imidazol-4-yl)glycerol 3-phosphate + 5-amino-1-(5-phospho-beta-D-ribosyl)imidazole-4-carboxamide + L-glutamate + H(+)</text>
        <dbReference type="Rhea" id="RHEA:24793"/>
        <dbReference type="ChEBI" id="CHEBI:15378"/>
        <dbReference type="ChEBI" id="CHEBI:29985"/>
        <dbReference type="ChEBI" id="CHEBI:58278"/>
        <dbReference type="ChEBI" id="CHEBI:58359"/>
        <dbReference type="ChEBI" id="CHEBI:58475"/>
        <dbReference type="ChEBI" id="CHEBI:58525"/>
        <dbReference type="EC" id="4.3.2.10"/>
    </reaction>
</comment>
<evidence type="ECO:0000256" key="9">
    <source>
        <dbReference type="ARBA" id="ARBA00049534"/>
    </source>
</evidence>
<evidence type="ECO:0000259" key="11">
    <source>
        <dbReference type="Pfam" id="PF00117"/>
    </source>
</evidence>
<comment type="function">
    <text evidence="10">IGPS catalyzes the conversion of PRFAR and glutamine to IGP, AICAR and glutamate. The HisH subunit catalyzes the hydrolysis of glutamine to glutamate and ammonia as part of the synthesis of IGP and AICAR. The resulting ammonia molecule is channeled to the active site of HisF.</text>
</comment>
<dbReference type="Gene3D" id="3.40.50.880">
    <property type="match status" value="1"/>
</dbReference>
<dbReference type="RefSeq" id="WP_264503695.1">
    <property type="nucleotide sequence ID" value="NZ_JAPDDS010000021.1"/>
</dbReference>
<protein>
    <recommendedName>
        <fullName evidence="10">Imidazole glycerol phosphate synthase subunit HisH</fullName>
        <ecNumber evidence="10">4.3.2.10</ecNumber>
    </recommendedName>
    <alternativeName>
        <fullName evidence="10">IGP synthase glutaminase subunit</fullName>
        <ecNumber evidence="10">3.5.1.2</ecNumber>
    </alternativeName>
    <alternativeName>
        <fullName evidence="10">IGP synthase subunit HisH</fullName>
    </alternativeName>
    <alternativeName>
        <fullName evidence="10">ImGP synthase subunit HisH</fullName>
        <shortName evidence="10">IGPS subunit HisH</shortName>
    </alternativeName>
</protein>
<keyword evidence="13" id="KW-1185">Reference proteome</keyword>
<comment type="catalytic activity">
    <reaction evidence="9 10">
        <text>L-glutamine + H2O = L-glutamate + NH4(+)</text>
        <dbReference type="Rhea" id="RHEA:15889"/>
        <dbReference type="ChEBI" id="CHEBI:15377"/>
        <dbReference type="ChEBI" id="CHEBI:28938"/>
        <dbReference type="ChEBI" id="CHEBI:29985"/>
        <dbReference type="ChEBI" id="CHEBI:58359"/>
        <dbReference type="EC" id="3.5.1.2"/>
    </reaction>
</comment>
<gene>
    <name evidence="10 12" type="primary">hisH</name>
    <name evidence="12" type="ORF">OKA04_23575</name>
</gene>
<dbReference type="Pfam" id="PF00117">
    <property type="entry name" value="GATase"/>
    <property type="match status" value="1"/>
</dbReference>
<dbReference type="PANTHER" id="PTHR42701">
    <property type="entry name" value="IMIDAZOLE GLYCEROL PHOSPHATE SYNTHASE SUBUNIT HISH"/>
    <property type="match status" value="1"/>
</dbReference>
<comment type="subunit">
    <text evidence="2 10">Heterodimer of HisH and HisF.</text>
</comment>
<evidence type="ECO:0000256" key="6">
    <source>
        <dbReference type="ARBA" id="ARBA00023102"/>
    </source>
</evidence>
<evidence type="ECO:0000256" key="7">
    <source>
        <dbReference type="ARBA" id="ARBA00023239"/>
    </source>
</evidence>
<feature type="active site" description="Nucleophile" evidence="10">
    <location>
        <position position="80"/>
    </location>
</feature>
<dbReference type="InterPro" id="IPR029062">
    <property type="entry name" value="Class_I_gatase-like"/>
</dbReference>
<proteinExistence type="inferred from homology"/>
<keyword evidence="3 10" id="KW-0028">Amino-acid biosynthesis</keyword>
<name>A0ABT3FVZ8_9BACT</name>
<dbReference type="NCBIfam" id="TIGR01855">
    <property type="entry name" value="IMP_synth_hisH"/>
    <property type="match status" value="1"/>
</dbReference>
<evidence type="ECO:0000256" key="8">
    <source>
        <dbReference type="ARBA" id="ARBA00047838"/>
    </source>
</evidence>
<dbReference type="SUPFAM" id="SSF52317">
    <property type="entry name" value="Class I glutamine amidotransferase-like"/>
    <property type="match status" value="1"/>
</dbReference>
<dbReference type="PROSITE" id="PS51273">
    <property type="entry name" value="GATASE_TYPE_1"/>
    <property type="match status" value="1"/>
</dbReference>
<evidence type="ECO:0000256" key="1">
    <source>
        <dbReference type="ARBA" id="ARBA00005091"/>
    </source>
</evidence>
<dbReference type="CDD" id="cd01748">
    <property type="entry name" value="GATase1_IGP_Synthase"/>
    <property type="match status" value="1"/>
</dbReference>
<accession>A0ABT3FVZ8</accession>
<evidence type="ECO:0000313" key="13">
    <source>
        <dbReference type="Proteomes" id="UP001207930"/>
    </source>
</evidence>
<evidence type="ECO:0000313" key="12">
    <source>
        <dbReference type="EMBL" id="MCW1887738.1"/>
    </source>
</evidence>
<evidence type="ECO:0000256" key="5">
    <source>
        <dbReference type="ARBA" id="ARBA00022962"/>
    </source>
</evidence>
<dbReference type="EMBL" id="JAPDDS010000021">
    <property type="protein sequence ID" value="MCW1887738.1"/>
    <property type="molecule type" value="Genomic_DNA"/>
</dbReference>
<comment type="caution">
    <text evidence="12">The sequence shown here is derived from an EMBL/GenBank/DDBJ whole genome shotgun (WGS) entry which is preliminary data.</text>
</comment>
<evidence type="ECO:0000256" key="4">
    <source>
        <dbReference type="ARBA" id="ARBA00022801"/>
    </source>
</evidence>
<evidence type="ECO:0000256" key="3">
    <source>
        <dbReference type="ARBA" id="ARBA00022605"/>
    </source>
</evidence>
<dbReference type="GO" id="GO:0016829">
    <property type="term" value="F:lyase activity"/>
    <property type="evidence" value="ECO:0007669"/>
    <property type="project" value="UniProtKB-KW"/>
</dbReference>
<dbReference type="InterPro" id="IPR017926">
    <property type="entry name" value="GATASE"/>
</dbReference>
<evidence type="ECO:0000256" key="10">
    <source>
        <dbReference type="HAMAP-Rule" id="MF_00278"/>
    </source>
</evidence>
<dbReference type="InterPro" id="IPR010139">
    <property type="entry name" value="Imidazole-glycPsynth_HisH"/>
</dbReference>
<feature type="active site" evidence="10">
    <location>
        <position position="184"/>
    </location>
</feature>
<feature type="active site" evidence="10">
    <location>
        <position position="186"/>
    </location>
</feature>
<dbReference type="EC" id="4.3.2.10" evidence="10"/>
<organism evidence="12 13">
    <name type="scientific">Luteolibacter flavescens</name>
    <dbReference type="NCBI Taxonomy" id="1859460"/>
    <lineage>
        <taxon>Bacteria</taxon>
        <taxon>Pseudomonadati</taxon>
        <taxon>Verrucomicrobiota</taxon>
        <taxon>Verrucomicrobiia</taxon>
        <taxon>Verrucomicrobiales</taxon>
        <taxon>Verrucomicrobiaceae</taxon>
        <taxon>Luteolibacter</taxon>
    </lineage>
</organism>
<reference evidence="12 13" key="1">
    <citation type="submission" date="2022-10" db="EMBL/GenBank/DDBJ databases">
        <title>Luteolibacter flavescens strain MCCC 1K03193, whole genome shotgun sequencing project.</title>
        <authorList>
            <person name="Zhao G."/>
            <person name="Shen L."/>
        </authorList>
    </citation>
    <scope>NUCLEOTIDE SEQUENCE [LARGE SCALE GENOMIC DNA]</scope>
    <source>
        <strain evidence="12 13">MCCC 1K03193</strain>
    </source>
</reference>
<sequence length="208" mass="22598">MRVGIIDYGAGNLRSVANAVSALGVEYFLVSSADQMEGITHLILPGVGAFGDCMAELEKRGLTGPIRDWVASNRPYFGICLGYQILFEESVEAPGVSGLGVFRGKVQRFTEDGRKIPHMGWNSAPPVNLADPMWEGLGDEPFFYFVHSYFPVPENENIIAMTTEYGETFASAIRSGAVVATQFHPEKSQQAGLKLLGTFLEVGVPMES</sequence>
<feature type="domain" description="Glutamine amidotransferase" evidence="11">
    <location>
        <begin position="5"/>
        <end position="191"/>
    </location>
</feature>
<keyword evidence="5 10" id="KW-0315">Glutamine amidotransferase</keyword>
<evidence type="ECO:0000256" key="2">
    <source>
        <dbReference type="ARBA" id="ARBA00011152"/>
    </source>
</evidence>
<dbReference type="PIRSF" id="PIRSF000495">
    <property type="entry name" value="Amidotransf_hisH"/>
    <property type="match status" value="1"/>
</dbReference>
<comment type="pathway">
    <text evidence="1 10">Amino-acid biosynthesis; L-histidine biosynthesis; L-histidine from 5-phospho-alpha-D-ribose 1-diphosphate: step 5/9.</text>
</comment>
<dbReference type="HAMAP" id="MF_00278">
    <property type="entry name" value="HisH"/>
    <property type="match status" value="1"/>
</dbReference>
<dbReference type="PANTHER" id="PTHR42701:SF1">
    <property type="entry name" value="IMIDAZOLE GLYCEROL PHOSPHATE SYNTHASE SUBUNIT HISH"/>
    <property type="match status" value="1"/>
</dbReference>